<dbReference type="Pfam" id="PF01551">
    <property type="entry name" value="Peptidase_M23"/>
    <property type="match status" value="1"/>
</dbReference>
<dbReference type="EMBL" id="FNPH01000003">
    <property type="protein sequence ID" value="SDY68905.1"/>
    <property type="molecule type" value="Genomic_DNA"/>
</dbReference>
<keyword evidence="1" id="KW-0732">Signal</keyword>
<dbReference type="Gene3D" id="2.70.70.10">
    <property type="entry name" value="Glucose Permease (Domain IIA)"/>
    <property type="match status" value="1"/>
</dbReference>
<dbReference type="AlphaFoldDB" id="A0A1H3LYN0"/>
<proteinExistence type="predicted"/>
<dbReference type="InterPro" id="IPR033803">
    <property type="entry name" value="CBD-like_Golvesin-Xly"/>
</dbReference>
<dbReference type="CDD" id="cd12797">
    <property type="entry name" value="M23_peptidase"/>
    <property type="match status" value="1"/>
</dbReference>
<dbReference type="SUPFAM" id="SSF51261">
    <property type="entry name" value="Duplicated hybrid motif"/>
    <property type="match status" value="1"/>
</dbReference>
<evidence type="ECO:0000313" key="4">
    <source>
        <dbReference type="EMBL" id="SDY68905.1"/>
    </source>
</evidence>
<dbReference type="Proteomes" id="UP000242415">
    <property type="component" value="Unassembled WGS sequence"/>
</dbReference>
<dbReference type="Pfam" id="PF25275">
    <property type="entry name" value="Golvesin_C"/>
    <property type="match status" value="1"/>
</dbReference>
<feature type="chain" id="PRO_5017428818" evidence="1">
    <location>
        <begin position="31"/>
        <end position="312"/>
    </location>
</feature>
<dbReference type="CDD" id="cd14488">
    <property type="entry name" value="CBM6-CBM35-CBM36_like_2"/>
    <property type="match status" value="1"/>
</dbReference>
<name>A0A1H3LYN0_9ACTN</name>
<gene>
    <name evidence="4" type="ORF">SAMN05444365_103131</name>
</gene>
<reference evidence="5" key="1">
    <citation type="submission" date="2016-10" db="EMBL/GenBank/DDBJ databases">
        <authorList>
            <person name="Varghese N."/>
            <person name="Submissions S."/>
        </authorList>
    </citation>
    <scope>NUCLEOTIDE SEQUENCE [LARGE SCALE GENOMIC DNA]</scope>
    <source>
        <strain evidence="5">DSM 45245</strain>
    </source>
</reference>
<dbReference type="GO" id="GO:0004222">
    <property type="term" value="F:metalloendopeptidase activity"/>
    <property type="evidence" value="ECO:0007669"/>
    <property type="project" value="TreeGrafter"/>
</dbReference>
<protein>
    <submittedName>
        <fullName evidence="4">Peptidase family M23</fullName>
    </submittedName>
</protein>
<evidence type="ECO:0000259" key="2">
    <source>
        <dbReference type="Pfam" id="PF01551"/>
    </source>
</evidence>
<sequence length="312" mass="32922">MGHLHVRRHACAAGVALLATVAAPAEPAAAATVVVDNSTAGRFSASTNWGTSTWNGQRYGADYRFATPYTARSDAAWYKINIPGTGRYTVDVWYPADRGYNNRTPYLVATTSGTQTVHVDQRATGGRWVSLGTFTLAGGDYNAVGVSRWTTGTGEIVADAVRVRTASATPGVSLPVPRSALPRSEYDDPHWSPPPAIDLPVPNGSPAYAVRAGRVSRVNDGSCGRGIILTGADGASYIYCHLLSWSVANGSTVRAGQQIGRTDNTGNSTGPHLHFSIRTGSTWRCPQRFLLAVYDGRTPPAARSLPTSGCAG</sequence>
<evidence type="ECO:0000313" key="5">
    <source>
        <dbReference type="Proteomes" id="UP000242415"/>
    </source>
</evidence>
<dbReference type="RefSeq" id="WP_217634826.1">
    <property type="nucleotide sequence ID" value="NZ_FNPH01000003.1"/>
</dbReference>
<organism evidence="4 5">
    <name type="scientific">Micromonospora pattaloongensis</name>
    <dbReference type="NCBI Taxonomy" id="405436"/>
    <lineage>
        <taxon>Bacteria</taxon>
        <taxon>Bacillati</taxon>
        <taxon>Actinomycetota</taxon>
        <taxon>Actinomycetes</taxon>
        <taxon>Micromonosporales</taxon>
        <taxon>Micromonosporaceae</taxon>
        <taxon>Micromonospora</taxon>
    </lineage>
</organism>
<dbReference type="PANTHER" id="PTHR21666:SF270">
    <property type="entry name" value="MUREIN HYDROLASE ACTIVATOR ENVC"/>
    <property type="match status" value="1"/>
</dbReference>
<dbReference type="InterPro" id="IPR016047">
    <property type="entry name" value="M23ase_b-sheet_dom"/>
</dbReference>
<dbReference type="STRING" id="405436.SAMN05444365_103131"/>
<feature type="domain" description="Golvesin/Xly CBD-like" evidence="3">
    <location>
        <begin position="33"/>
        <end position="163"/>
    </location>
</feature>
<dbReference type="InterPro" id="IPR050570">
    <property type="entry name" value="Cell_wall_metabolism_enzyme"/>
</dbReference>
<accession>A0A1H3LYN0</accession>
<feature type="domain" description="M23ase beta-sheet core" evidence="2">
    <location>
        <begin position="196"/>
        <end position="281"/>
    </location>
</feature>
<evidence type="ECO:0000256" key="1">
    <source>
        <dbReference type="SAM" id="SignalP"/>
    </source>
</evidence>
<dbReference type="Gene3D" id="2.60.120.260">
    <property type="entry name" value="Galactose-binding domain-like"/>
    <property type="match status" value="1"/>
</dbReference>
<keyword evidence="5" id="KW-1185">Reference proteome</keyword>
<dbReference type="PANTHER" id="PTHR21666">
    <property type="entry name" value="PEPTIDASE-RELATED"/>
    <property type="match status" value="1"/>
</dbReference>
<dbReference type="InterPro" id="IPR011055">
    <property type="entry name" value="Dup_hybrid_motif"/>
</dbReference>
<evidence type="ECO:0000259" key="3">
    <source>
        <dbReference type="Pfam" id="PF25275"/>
    </source>
</evidence>
<feature type="signal peptide" evidence="1">
    <location>
        <begin position="1"/>
        <end position="30"/>
    </location>
</feature>